<keyword evidence="1" id="KW-0472">Membrane</keyword>
<evidence type="ECO:0000313" key="3">
    <source>
        <dbReference type="Proteomes" id="UP000448943"/>
    </source>
</evidence>
<dbReference type="EMBL" id="SIJB01000012">
    <property type="protein sequence ID" value="NBI28241.1"/>
    <property type="molecule type" value="Genomic_DNA"/>
</dbReference>
<organism evidence="2 3">
    <name type="scientific">Chengkuizengella marina</name>
    <dbReference type="NCBI Taxonomy" id="2507566"/>
    <lineage>
        <taxon>Bacteria</taxon>
        <taxon>Bacillati</taxon>
        <taxon>Bacillota</taxon>
        <taxon>Bacilli</taxon>
        <taxon>Bacillales</taxon>
        <taxon>Paenibacillaceae</taxon>
        <taxon>Chengkuizengella</taxon>
    </lineage>
</organism>
<comment type="caution">
    <text evidence="2">The sequence shown here is derived from an EMBL/GenBank/DDBJ whole genome shotgun (WGS) entry which is preliminary data.</text>
</comment>
<name>A0A6N9PXK1_9BACL</name>
<keyword evidence="1" id="KW-0812">Transmembrane</keyword>
<accession>A0A6N9PXK1</accession>
<keyword evidence="1" id="KW-1133">Transmembrane helix</keyword>
<sequence>MASKKASKKGFSRIAAITLVLFILLVIILVAAIGRSRYGSGGSIDFTNPEDLIEFTRDLDTFSEMEAFAARLEAFRQGTIQSPLQQFG</sequence>
<reference evidence="2 3" key="1">
    <citation type="submission" date="2019-01" db="EMBL/GenBank/DDBJ databases">
        <title>Chengkuizengella sp. nov., isolated from deep-sea sediment of East Pacific Ocean.</title>
        <authorList>
            <person name="Yang J."/>
            <person name="Lai Q."/>
            <person name="Shao Z."/>
        </authorList>
    </citation>
    <scope>NUCLEOTIDE SEQUENCE [LARGE SCALE GENOMIC DNA]</scope>
    <source>
        <strain evidence="2 3">YPA3-1-1</strain>
    </source>
</reference>
<evidence type="ECO:0000313" key="2">
    <source>
        <dbReference type="EMBL" id="NBI28241.1"/>
    </source>
</evidence>
<dbReference type="RefSeq" id="WP_160645022.1">
    <property type="nucleotide sequence ID" value="NZ_SIJB01000012.1"/>
</dbReference>
<dbReference type="AlphaFoldDB" id="A0A6N9PXK1"/>
<dbReference type="Proteomes" id="UP000448943">
    <property type="component" value="Unassembled WGS sequence"/>
</dbReference>
<evidence type="ECO:0000256" key="1">
    <source>
        <dbReference type="SAM" id="Phobius"/>
    </source>
</evidence>
<proteinExistence type="predicted"/>
<keyword evidence="3" id="KW-1185">Reference proteome</keyword>
<protein>
    <submittedName>
        <fullName evidence="2">Uncharacterized protein</fullName>
    </submittedName>
</protein>
<gene>
    <name evidence="2" type="ORF">ERL59_04635</name>
</gene>
<feature type="transmembrane region" description="Helical" evidence="1">
    <location>
        <begin position="12"/>
        <end position="33"/>
    </location>
</feature>